<evidence type="ECO:0000256" key="1">
    <source>
        <dbReference type="ARBA" id="ARBA00004370"/>
    </source>
</evidence>
<dbReference type="PANTHER" id="PTHR46273">
    <property type="entry name" value="MYOSUPPRESSIN RECEPTOR 1, ISOFORM B-RELATED"/>
    <property type="match status" value="1"/>
</dbReference>
<keyword evidence="2 5" id="KW-0812">Transmembrane</keyword>
<reference evidence="7" key="1">
    <citation type="submission" date="2021-04" db="EMBL/GenBank/DDBJ databases">
        <authorList>
            <consortium name="Molecular Ecology Group"/>
        </authorList>
    </citation>
    <scope>NUCLEOTIDE SEQUENCE</scope>
</reference>
<keyword evidence="4 5" id="KW-0472">Membrane</keyword>
<sequence length="401" mass="45768">MINVTHYQAETLTGAVIQRADLEEVQSTEHNLSHTGQHPHLHIQPSGYLQLFHEWFLEVHGYASIVVCLFGIFTNIFNITVLMAKDMRTATNHLLTFLAVADILTMVPYIPYAINFYCPATSPVESPWKYSYGWILYILIMVHFLATTHIISIWLAVTLAAFRFTQIRSPCPRGPLAKERRIRQVKIATAIVYLTSILVMIPNYVSNEIERNLVPNINASTFGIKEMKIGTPQAELVVFTNMLTYAVLGKLLPCVLILIFSGSLLYNMGIKTTRRRQRLASSSQHIKTTRMLLAVLVMFLFTELPQGTFIILSATVPGFYDEINYPLGDLMDFVALLNNAINFVLYCVMSQQFREKFFNIYIKPLCERRRSLITSTSELLILREHVPRTVTTTTHEENIKV</sequence>
<dbReference type="PROSITE" id="PS50262">
    <property type="entry name" value="G_PROTEIN_RECEP_F1_2"/>
    <property type="match status" value="1"/>
</dbReference>
<name>A0A8S3ZAE7_9EUPU</name>
<feature type="transmembrane region" description="Helical" evidence="5">
    <location>
        <begin position="94"/>
        <end position="114"/>
    </location>
</feature>
<evidence type="ECO:0000313" key="7">
    <source>
        <dbReference type="EMBL" id="CAG5126544.1"/>
    </source>
</evidence>
<dbReference type="EMBL" id="CAJHNH020002380">
    <property type="protein sequence ID" value="CAG5126544.1"/>
    <property type="molecule type" value="Genomic_DNA"/>
</dbReference>
<dbReference type="PANTHER" id="PTHR46273:SF4">
    <property type="entry name" value="AT19640P"/>
    <property type="match status" value="1"/>
</dbReference>
<proteinExistence type="predicted"/>
<feature type="transmembrane region" description="Helical" evidence="5">
    <location>
        <begin position="134"/>
        <end position="164"/>
    </location>
</feature>
<comment type="caution">
    <text evidence="7">The sequence shown here is derived from an EMBL/GenBank/DDBJ whole genome shotgun (WGS) entry which is preliminary data.</text>
</comment>
<feature type="transmembrane region" description="Helical" evidence="5">
    <location>
        <begin position="185"/>
        <end position="205"/>
    </location>
</feature>
<organism evidence="7 8">
    <name type="scientific">Candidula unifasciata</name>
    <dbReference type="NCBI Taxonomy" id="100452"/>
    <lineage>
        <taxon>Eukaryota</taxon>
        <taxon>Metazoa</taxon>
        <taxon>Spiralia</taxon>
        <taxon>Lophotrochozoa</taxon>
        <taxon>Mollusca</taxon>
        <taxon>Gastropoda</taxon>
        <taxon>Heterobranchia</taxon>
        <taxon>Euthyneura</taxon>
        <taxon>Panpulmonata</taxon>
        <taxon>Eupulmonata</taxon>
        <taxon>Stylommatophora</taxon>
        <taxon>Helicina</taxon>
        <taxon>Helicoidea</taxon>
        <taxon>Geomitridae</taxon>
        <taxon>Candidula</taxon>
    </lineage>
</organism>
<dbReference type="InterPro" id="IPR053219">
    <property type="entry name" value="GPCR_Dmsr-1"/>
</dbReference>
<dbReference type="Gene3D" id="1.20.1070.10">
    <property type="entry name" value="Rhodopsin 7-helix transmembrane proteins"/>
    <property type="match status" value="1"/>
</dbReference>
<evidence type="ECO:0000256" key="2">
    <source>
        <dbReference type="ARBA" id="ARBA00022692"/>
    </source>
</evidence>
<feature type="transmembrane region" description="Helical" evidence="5">
    <location>
        <begin position="291"/>
        <end position="313"/>
    </location>
</feature>
<evidence type="ECO:0000313" key="8">
    <source>
        <dbReference type="Proteomes" id="UP000678393"/>
    </source>
</evidence>
<keyword evidence="3 5" id="KW-1133">Transmembrane helix</keyword>
<evidence type="ECO:0000256" key="5">
    <source>
        <dbReference type="SAM" id="Phobius"/>
    </source>
</evidence>
<dbReference type="AlphaFoldDB" id="A0A8S3ZAE7"/>
<accession>A0A8S3ZAE7</accession>
<keyword evidence="8" id="KW-1185">Reference proteome</keyword>
<feature type="transmembrane region" description="Helical" evidence="5">
    <location>
        <begin position="333"/>
        <end position="349"/>
    </location>
</feature>
<gene>
    <name evidence="7" type="ORF">CUNI_LOCUS12102</name>
</gene>
<dbReference type="OrthoDB" id="5864054at2759"/>
<feature type="transmembrane region" description="Helical" evidence="5">
    <location>
        <begin position="61"/>
        <end position="82"/>
    </location>
</feature>
<comment type="subcellular location">
    <subcellularLocation>
        <location evidence="1">Membrane</location>
    </subcellularLocation>
</comment>
<dbReference type="SUPFAM" id="SSF81321">
    <property type="entry name" value="Family A G protein-coupled receptor-like"/>
    <property type="match status" value="1"/>
</dbReference>
<feature type="transmembrane region" description="Helical" evidence="5">
    <location>
        <begin position="245"/>
        <end position="270"/>
    </location>
</feature>
<evidence type="ECO:0000256" key="4">
    <source>
        <dbReference type="ARBA" id="ARBA00023136"/>
    </source>
</evidence>
<dbReference type="PRINTS" id="PR00237">
    <property type="entry name" value="GPCRRHODOPSN"/>
</dbReference>
<dbReference type="InterPro" id="IPR019427">
    <property type="entry name" value="7TM_GPCR_serpentine_rcpt_Srw"/>
</dbReference>
<dbReference type="InterPro" id="IPR017452">
    <property type="entry name" value="GPCR_Rhodpsn_7TM"/>
</dbReference>
<dbReference type="CDD" id="cd14978">
    <property type="entry name" value="7tmA_FMRFamide_R-like"/>
    <property type="match status" value="1"/>
</dbReference>
<dbReference type="InterPro" id="IPR000276">
    <property type="entry name" value="GPCR_Rhodpsn"/>
</dbReference>
<protein>
    <recommendedName>
        <fullName evidence="6">G-protein coupled receptors family 1 profile domain-containing protein</fullName>
    </recommendedName>
</protein>
<dbReference type="Pfam" id="PF10324">
    <property type="entry name" value="7TM_GPCR_Srw"/>
    <property type="match status" value="1"/>
</dbReference>
<dbReference type="Proteomes" id="UP000678393">
    <property type="component" value="Unassembled WGS sequence"/>
</dbReference>
<evidence type="ECO:0000256" key="3">
    <source>
        <dbReference type="ARBA" id="ARBA00022989"/>
    </source>
</evidence>
<dbReference type="GO" id="GO:0008528">
    <property type="term" value="F:G protein-coupled peptide receptor activity"/>
    <property type="evidence" value="ECO:0007669"/>
    <property type="project" value="InterPro"/>
</dbReference>
<evidence type="ECO:0000259" key="6">
    <source>
        <dbReference type="PROSITE" id="PS50262"/>
    </source>
</evidence>
<dbReference type="GO" id="GO:0005886">
    <property type="term" value="C:plasma membrane"/>
    <property type="evidence" value="ECO:0007669"/>
    <property type="project" value="TreeGrafter"/>
</dbReference>
<feature type="domain" description="G-protein coupled receptors family 1 profile" evidence="6">
    <location>
        <begin position="74"/>
        <end position="346"/>
    </location>
</feature>